<sequence>MKIEDVKKEYEKKIFKKENVVGVGKGYKFREKEKTDEMSIVCLVEKKVDKEKLKKRDLIPKKIKEFKTDVMQVGKLRALQIDKTARHRPCPMGTSGGHYLITAGTNGELLKDKREGKICIGTNNHVGANSNDALIGDPYLQPGPIDGGINPNDIIGRLLRFIPIKFGFDLSTCSVARFWSGIYNVFARLFSRRTRLRPIVAYPEYNLVDAALIEVKEEDVSAEIVDIGVPKGVKQAEPGMLVQKSGRTTCHTVNGEIRSIETDIGPINYNWKFAYFRDQIVISNEGFSAPGDSGSLILDMGGYAVGKLFAGGEGTTIANPIQTYLDLLEAELIIE</sequence>
<evidence type="ECO:0008006" key="2">
    <source>
        <dbReference type="Google" id="ProtNLM"/>
    </source>
</evidence>
<proteinExistence type="predicted"/>
<dbReference type="EMBL" id="LAZR01001617">
    <property type="protein sequence ID" value="KKN41908.1"/>
    <property type="molecule type" value="Genomic_DNA"/>
</dbReference>
<dbReference type="Gene3D" id="2.40.10.10">
    <property type="entry name" value="Trypsin-like serine proteases"/>
    <property type="match status" value="1"/>
</dbReference>
<name>A0A0F9TKI8_9ZZZZ</name>
<dbReference type="SUPFAM" id="SSF50494">
    <property type="entry name" value="Trypsin-like serine proteases"/>
    <property type="match status" value="1"/>
</dbReference>
<dbReference type="AlphaFoldDB" id="A0A0F9TKI8"/>
<organism evidence="1">
    <name type="scientific">marine sediment metagenome</name>
    <dbReference type="NCBI Taxonomy" id="412755"/>
    <lineage>
        <taxon>unclassified sequences</taxon>
        <taxon>metagenomes</taxon>
        <taxon>ecological metagenomes</taxon>
    </lineage>
</organism>
<gene>
    <name evidence="1" type="ORF">LCGC14_0718730</name>
</gene>
<evidence type="ECO:0000313" key="1">
    <source>
        <dbReference type="EMBL" id="KKN41908.1"/>
    </source>
</evidence>
<dbReference type="InterPro" id="IPR043504">
    <property type="entry name" value="Peptidase_S1_PA_chymotrypsin"/>
</dbReference>
<protein>
    <recommendedName>
        <fullName evidence="2">Peptidase S1 domain-containing protein</fullName>
    </recommendedName>
</protein>
<reference evidence="1" key="1">
    <citation type="journal article" date="2015" name="Nature">
        <title>Complex archaea that bridge the gap between prokaryotes and eukaryotes.</title>
        <authorList>
            <person name="Spang A."/>
            <person name="Saw J.H."/>
            <person name="Jorgensen S.L."/>
            <person name="Zaremba-Niedzwiedzka K."/>
            <person name="Martijn J."/>
            <person name="Lind A.E."/>
            <person name="van Eijk R."/>
            <person name="Schleper C."/>
            <person name="Guy L."/>
            <person name="Ettema T.J."/>
        </authorList>
    </citation>
    <scope>NUCLEOTIDE SEQUENCE</scope>
</reference>
<accession>A0A0F9TKI8</accession>
<comment type="caution">
    <text evidence="1">The sequence shown here is derived from an EMBL/GenBank/DDBJ whole genome shotgun (WGS) entry which is preliminary data.</text>
</comment>
<dbReference type="InterPro" id="IPR009003">
    <property type="entry name" value="Peptidase_S1_PA"/>
</dbReference>